<dbReference type="PANTHER" id="PTHR36434">
    <property type="entry name" value="MEMBRANE PROTEASE YUGP-RELATED"/>
    <property type="match status" value="1"/>
</dbReference>
<name>A0AAP3GW79_9LACO</name>
<keyword evidence="1" id="KW-1133">Transmembrane helix</keyword>
<evidence type="ECO:0000256" key="1">
    <source>
        <dbReference type="SAM" id="Phobius"/>
    </source>
</evidence>
<dbReference type="InterPro" id="IPR007395">
    <property type="entry name" value="Zn_peptidase_2"/>
</dbReference>
<protein>
    <submittedName>
        <fullName evidence="2">Zinc metallopeptidase</fullName>
    </submittedName>
</protein>
<feature type="transmembrane region" description="Helical" evidence="1">
    <location>
        <begin position="12"/>
        <end position="30"/>
    </location>
</feature>
<reference evidence="2" key="1">
    <citation type="submission" date="2022-01" db="EMBL/GenBank/DDBJ databases">
        <title>VMRC isolate genome collection.</title>
        <authorList>
            <person name="France M."/>
            <person name="Rutt L."/>
            <person name="Humphrys M."/>
            <person name="Ravel J."/>
        </authorList>
    </citation>
    <scope>NUCLEOTIDE SEQUENCE</scope>
    <source>
        <strain evidence="2">C0127B5</strain>
    </source>
</reference>
<dbReference type="GeneID" id="97458849"/>
<feature type="transmembrane region" description="Helical" evidence="1">
    <location>
        <begin position="125"/>
        <end position="146"/>
    </location>
</feature>
<dbReference type="Pfam" id="PF04298">
    <property type="entry name" value="Zn_peptidase_2"/>
    <property type="match status" value="1"/>
</dbReference>
<sequence>MFFSPFLFWDPYFWLILVGLAITMWASWNVKSTFNRYATIPSHNNITGKEAAKLILEDAGIFDVTIQETSGELTDFYNPSDKTLNLSEPVYNSSSIAAICVAAHEAGHAIQDAKAYIPMSFRSKIVPIVNFGANLSMPLIILGVVLSFNQVLIRAGILCFALTLLFQIVTLPVEFNASNRALKKVKMLGIINPNEYPAGRKVLFAAALTYVAAALSTFLQLLRLILLFADNDRN</sequence>
<comment type="caution">
    <text evidence="2">The sequence shown here is derived from an EMBL/GenBank/DDBJ whole genome shotgun (WGS) entry which is preliminary data.</text>
</comment>
<proteinExistence type="predicted"/>
<feature type="transmembrane region" description="Helical" evidence="1">
    <location>
        <begin position="202"/>
        <end position="229"/>
    </location>
</feature>
<dbReference type="PANTHER" id="PTHR36434:SF1">
    <property type="entry name" value="MEMBRANE PROTEASE YUGP-RELATED"/>
    <property type="match status" value="1"/>
</dbReference>
<dbReference type="AlphaFoldDB" id="A0AAP3GW79"/>
<organism evidence="2 3">
    <name type="scientific">Lactobacillus mulieris</name>
    <dbReference type="NCBI Taxonomy" id="2508708"/>
    <lineage>
        <taxon>Bacteria</taxon>
        <taxon>Bacillati</taxon>
        <taxon>Bacillota</taxon>
        <taxon>Bacilli</taxon>
        <taxon>Lactobacillales</taxon>
        <taxon>Lactobacillaceae</taxon>
        <taxon>Lactobacillus</taxon>
    </lineage>
</organism>
<dbReference type="RefSeq" id="WP_006586164.1">
    <property type="nucleotide sequence ID" value="NZ_CABMGH010000069.1"/>
</dbReference>
<dbReference type="EMBL" id="JAKHLF010000003">
    <property type="protein sequence ID" value="MCZ3844559.1"/>
    <property type="molecule type" value="Genomic_DNA"/>
</dbReference>
<dbReference type="Proteomes" id="UP001213015">
    <property type="component" value="Unassembled WGS sequence"/>
</dbReference>
<accession>A0AAP3GW79</accession>
<evidence type="ECO:0000313" key="2">
    <source>
        <dbReference type="EMBL" id="MCZ3844559.1"/>
    </source>
</evidence>
<keyword evidence="1" id="KW-0472">Membrane</keyword>
<feature type="transmembrane region" description="Helical" evidence="1">
    <location>
        <begin position="152"/>
        <end position="177"/>
    </location>
</feature>
<evidence type="ECO:0000313" key="3">
    <source>
        <dbReference type="Proteomes" id="UP001213015"/>
    </source>
</evidence>
<gene>
    <name evidence="2" type="ORF">L2422_03335</name>
</gene>
<keyword evidence="1" id="KW-0812">Transmembrane</keyword>